<evidence type="ECO:0000313" key="3">
    <source>
        <dbReference type="EMBL" id="KAK4753814.1"/>
    </source>
</evidence>
<dbReference type="PANTHER" id="PTHR36715">
    <property type="entry name" value="BNAANNG41370D PROTEIN"/>
    <property type="match status" value="1"/>
</dbReference>
<keyword evidence="2" id="KW-0812">Transmembrane</keyword>
<feature type="region of interest" description="Disordered" evidence="1">
    <location>
        <begin position="85"/>
        <end position="107"/>
    </location>
</feature>
<comment type="caution">
    <text evidence="3">The sequence shown here is derived from an EMBL/GenBank/DDBJ whole genome shotgun (WGS) entry which is preliminary data.</text>
</comment>
<evidence type="ECO:0000256" key="1">
    <source>
        <dbReference type="SAM" id="MobiDB-lite"/>
    </source>
</evidence>
<dbReference type="Proteomes" id="UP001345219">
    <property type="component" value="Chromosome 2"/>
</dbReference>
<feature type="transmembrane region" description="Helical" evidence="2">
    <location>
        <begin position="39"/>
        <end position="57"/>
    </location>
</feature>
<proteinExistence type="predicted"/>
<dbReference type="AlphaFoldDB" id="A0AAN7PU13"/>
<dbReference type="PANTHER" id="PTHR36715:SF1">
    <property type="entry name" value="PROTEIN, PUTATIVE-RELATED"/>
    <property type="match status" value="1"/>
</dbReference>
<protein>
    <submittedName>
        <fullName evidence="3">Uncharacterized protein</fullName>
    </submittedName>
</protein>
<keyword evidence="2" id="KW-1133">Transmembrane helix</keyword>
<keyword evidence="2" id="KW-0472">Membrane</keyword>
<evidence type="ECO:0000256" key="2">
    <source>
        <dbReference type="SAM" id="Phobius"/>
    </source>
</evidence>
<name>A0AAN7PU13_9MYRT</name>
<organism evidence="3 4">
    <name type="scientific">Trapa incisa</name>
    <dbReference type="NCBI Taxonomy" id="236973"/>
    <lineage>
        <taxon>Eukaryota</taxon>
        <taxon>Viridiplantae</taxon>
        <taxon>Streptophyta</taxon>
        <taxon>Embryophyta</taxon>
        <taxon>Tracheophyta</taxon>
        <taxon>Spermatophyta</taxon>
        <taxon>Magnoliopsida</taxon>
        <taxon>eudicotyledons</taxon>
        <taxon>Gunneridae</taxon>
        <taxon>Pentapetalae</taxon>
        <taxon>rosids</taxon>
        <taxon>malvids</taxon>
        <taxon>Myrtales</taxon>
        <taxon>Lythraceae</taxon>
        <taxon>Trapa</taxon>
    </lineage>
</organism>
<feature type="compositionally biased region" description="Low complexity" evidence="1">
    <location>
        <begin position="91"/>
        <end position="101"/>
    </location>
</feature>
<accession>A0AAN7PU13</accession>
<keyword evidence="4" id="KW-1185">Reference proteome</keyword>
<dbReference type="EMBL" id="JAXIOK010000015">
    <property type="protein sequence ID" value="KAK4753814.1"/>
    <property type="molecule type" value="Genomic_DNA"/>
</dbReference>
<evidence type="ECO:0000313" key="4">
    <source>
        <dbReference type="Proteomes" id="UP001345219"/>
    </source>
</evidence>
<reference evidence="3 4" key="1">
    <citation type="journal article" date="2023" name="Hortic Res">
        <title>Pangenome of water caltrop reveals structural variations and asymmetric subgenome divergence after allopolyploidization.</title>
        <authorList>
            <person name="Zhang X."/>
            <person name="Chen Y."/>
            <person name="Wang L."/>
            <person name="Yuan Y."/>
            <person name="Fang M."/>
            <person name="Shi L."/>
            <person name="Lu R."/>
            <person name="Comes H.P."/>
            <person name="Ma Y."/>
            <person name="Chen Y."/>
            <person name="Huang G."/>
            <person name="Zhou Y."/>
            <person name="Zheng Z."/>
            <person name="Qiu Y."/>
        </authorList>
    </citation>
    <scope>NUCLEOTIDE SEQUENCE [LARGE SCALE GENOMIC DNA]</scope>
    <source>
        <tissue evidence="3">Roots</tissue>
    </source>
</reference>
<sequence>MDIPVINRINDFDAGIASIQGQSLLSLSGVTRASRAYSFWKWGALILAILASFSAIIRRIRILVIRLQSDADSLRESLIQRLDDGDESLDETSSLSSSSSDCYDEDDDEEVEDGELIVGSPVEGPRRTNEIFQVKGTGFDFFESPWQSRSSCSCSSGLRRRRSMGNHFSEFASGKSVVKLWDNLRFGLGLELDGDALISRNHTNPSQSTSSSSSSMWPSLVLEKASAASLGLWDTRAASRRPAILAEWGPQVEKSDTVGRGGVGKVFLKSGGELAAVGDLRKVRATLDNVTEADVGTWWDADADAVIVEDEFVGGGDSAGNGHSSAVTRCCDVVRSYFLI</sequence>
<gene>
    <name evidence="3" type="ORF">SAY87_001918</name>
</gene>